<organism evidence="1">
    <name type="scientific">Eucalyptus grandis</name>
    <name type="common">Flooded gum</name>
    <dbReference type="NCBI Taxonomy" id="71139"/>
    <lineage>
        <taxon>Eukaryota</taxon>
        <taxon>Viridiplantae</taxon>
        <taxon>Streptophyta</taxon>
        <taxon>Embryophyta</taxon>
        <taxon>Tracheophyta</taxon>
        <taxon>Spermatophyta</taxon>
        <taxon>Magnoliopsida</taxon>
        <taxon>eudicotyledons</taxon>
        <taxon>Gunneridae</taxon>
        <taxon>Pentapetalae</taxon>
        <taxon>rosids</taxon>
        <taxon>malvids</taxon>
        <taxon>Myrtales</taxon>
        <taxon>Myrtaceae</taxon>
        <taxon>Myrtoideae</taxon>
        <taxon>Eucalypteae</taxon>
        <taxon>Eucalyptus</taxon>
    </lineage>
</organism>
<accession>A0A059BH04</accession>
<evidence type="ECO:0000313" key="1">
    <source>
        <dbReference type="EMBL" id="KCW65186.1"/>
    </source>
</evidence>
<dbReference type="AlphaFoldDB" id="A0A059BH04"/>
<gene>
    <name evidence="1" type="ORF">EUGRSUZ_G02681</name>
</gene>
<proteinExistence type="predicted"/>
<reference evidence="1" key="1">
    <citation type="submission" date="2013-07" db="EMBL/GenBank/DDBJ databases">
        <title>The genome of Eucalyptus grandis.</title>
        <authorList>
            <person name="Schmutz J."/>
            <person name="Hayes R."/>
            <person name="Myburg A."/>
            <person name="Tuskan G."/>
            <person name="Grattapaglia D."/>
            <person name="Rokhsar D.S."/>
        </authorList>
    </citation>
    <scope>NUCLEOTIDE SEQUENCE</scope>
    <source>
        <tissue evidence="1">Leaf extractions</tissue>
    </source>
</reference>
<dbReference type="Gramene" id="KCW65186">
    <property type="protein sequence ID" value="KCW65186"/>
    <property type="gene ID" value="EUGRSUZ_G02681"/>
</dbReference>
<sequence length="82" mass="9086">MLARSSFLLQYMIQVITHNLRCDLWCKLCLMSSLACLPFASPSTGLLTTCLIGILSLFTEGAHRCPLNGPPSTFLIHTMGKW</sequence>
<name>A0A059BH04_EUCGR</name>
<dbReference type="InParanoid" id="A0A059BH04"/>
<dbReference type="EMBL" id="KK198759">
    <property type="protein sequence ID" value="KCW65186.1"/>
    <property type="molecule type" value="Genomic_DNA"/>
</dbReference>
<protein>
    <submittedName>
        <fullName evidence="1">Uncharacterized protein</fullName>
    </submittedName>
</protein>